<evidence type="ECO:0000313" key="3">
    <source>
        <dbReference type="Proteomes" id="UP000602076"/>
    </source>
</evidence>
<evidence type="ECO:0000313" key="2">
    <source>
        <dbReference type="EMBL" id="MBD3106951.1"/>
    </source>
</evidence>
<name>A0A927CT43_9BACI</name>
<evidence type="ECO:0000259" key="1">
    <source>
        <dbReference type="Pfam" id="PF07872"/>
    </source>
</evidence>
<dbReference type="EMBL" id="JACXSI010000001">
    <property type="protein sequence ID" value="MBD3106951.1"/>
    <property type="molecule type" value="Genomic_DNA"/>
</dbReference>
<comment type="caution">
    <text evidence="2">The sequence shown here is derived from an EMBL/GenBank/DDBJ whole genome shotgun (WGS) entry which is preliminary data.</text>
</comment>
<dbReference type="InterPro" id="IPR012454">
    <property type="entry name" value="DUF1659"/>
</dbReference>
<dbReference type="Proteomes" id="UP000602076">
    <property type="component" value="Unassembled WGS sequence"/>
</dbReference>
<dbReference type="AlphaFoldDB" id="A0A927CT43"/>
<reference evidence="2" key="1">
    <citation type="submission" date="2020-09" db="EMBL/GenBank/DDBJ databases">
        <title>Bacillus faecalis sp. nov., a moderately halophilic bacterium isolated from cow faeces.</title>
        <authorList>
            <person name="Jiang L."/>
            <person name="Lee J."/>
        </authorList>
    </citation>
    <scope>NUCLEOTIDE SEQUENCE</scope>
    <source>
        <strain evidence="2">AGMB 02131</strain>
    </source>
</reference>
<sequence>MANKTVDSKQLRLVFQTGVNDKGEPLEKRKAFNNIEISATVDQLYATAQAIASLQTFPLLKVEQQEISDIQE</sequence>
<protein>
    <submittedName>
        <fullName evidence="2">DUF1659 domain-containing protein</fullName>
    </submittedName>
</protein>
<accession>A0A927CT43</accession>
<gene>
    <name evidence="2" type="ORF">IEO70_00980</name>
</gene>
<dbReference type="RefSeq" id="WP_190996487.1">
    <property type="nucleotide sequence ID" value="NZ_JACXSI010000001.1"/>
</dbReference>
<keyword evidence="3" id="KW-1185">Reference proteome</keyword>
<dbReference type="Pfam" id="PF07872">
    <property type="entry name" value="DUF1659"/>
    <property type="match status" value="1"/>
</dbReference>
<organism evidence="2 3">
    <name type="scientific">Peribacillus faecalis</name>
    <dbReference type="NCBI Taxonomy" id="2772559"/>
    <lineage>
        <taxon>Bacteria</taxon>
        <taxon>Bacillati</taxon>
        <taxon>Bacillota</taxon>
        <taxon>Bacilli</taxon>
        <taxon>Bacillales</taxon>
        <taxon>Bacillaceae</taxon>
        <taxon>Peribacillus</taxon>
    </lineage>
</organism>
<feature type="domain" description="DUF1659" evidence="1">
    <location>
        <begin position="2"/>
        <end position="72"/>
    </location>
</feature>
<proteinExistence type="predicted"/>